<gene>
    <name evidence="4" type="ORF">L798_13119</name>
</gene>
<proteinExistence type="predicted"/>
<dbReference type="PANTHER" id="PTHR24180:SF45">
    <property type="entry name" value="POLY [ADP-RIBOSE] POLYMERASE TANKYRASE"/>
    <property type="match status" value="1"/>
</dbReference>
<dbReference type="InterPro" id="IPR002110">
    <property type="entry name" value="Ankyrin_rpt"/>
</dbReference>
<dbReference type="AlphaFoldDB" id="A0A067QV24"/>
<dbReference type="STRING" id="136037.A0A067QV24"/>
<dbReference type="InParanoid" id="A0A067QV24"/>
<dbReference type="PROSITE" id="PS50088">
    <property type="entry name" value="ANK_REPEAT"/>
    <property type="match status" value="1"/>
</dbReference>
<dbReference type="Pfam" id="PF12796">
    <property type="entry name" value="Ank_2"/>
    <property type="match status" value="1"/>
</dbReference>
<protein>
    <submittedName>
        <fullName evidence="4">Ankyrin-2</fullName>
    </submittedName>
</protein>
<name>A0A067QV24_ZOONE</name>
<dbReference type="InterPro" id="IPR036770">
    <property type="entry name" value="Ankyrin_rpt-contain_sf"/>
</dbReference>
<dbReference type="PANTHER" id="PTHR24180">
    <property type="entry name" value="CYCLIN-DEPENDENT KINASE INHIBITOR 2C-RELATED"/>
    <property type="match status" value="1"/>
</dbReference>
<keyword evidence="5" id="KW-1185">Reference proteome</keyword>
<keyword evidence="2 3" id="KW-0040">ANK repeat</keyword>
<dbReference type="Proteomes" id="UP000027135">
    <property type="component" value="Unassembled WGS sequence"/>
</dbReference>
<evidence type="ECO:0000313" key="4">
    <source>
        <dbReference type="EMBL" id="KDR12894.1"/>
    </source>
</evidence>
<keyword evidence="1" id="KW-0677">Repeat</keyword>
<evidence type="ECO:0000256" key="1">
    <source>
        <dbReference type="ARBA" id="ARBA00022737"/>
    </source>
</evidence>
<dbReference type="SUPFAM" id="SSF48403">
    <property type="entry name" value="Ankyrin repeat"/>
    <property type="match status" value="1"/>
</dbReference>
<dbReference type="EMBL" id="KK852982">
    <property type="protein sequence ID" value="KDR12894.1"/>
    <property type="molecule type" value="Genomic_DNA"/>
</dbReference>
<evidence type="ECO:0000256" key="3">
    <source>
        <dbReference type="PROSITE-ProRule" id="PRU00023"/>
    </source>
</evidence>
<dbReference type="SMART" id="SM00248">
    <property type="entry name" value="ANK"/>
    <property type="match status" value="2"/>
</dbReference>
<sequence length="103" mass="11525">MLLNFEGDSKTRNETNDCELLIITAAKYDSEDAAAWLIKSEESTNVKDKDGLTPLHYVTICDSRNVALLLIIRGADVNSKDRNLLSPLHYAARKRRTVSRSAC</sequence>
<evidence type="ECO:0000256" key="2">
    <source>
        <dbReference type="ARBA" id="ARBA00023043"/>
    </source>
</evidence>
<evidence type="ECO:0000313" key="5">
    <source>
        <dbReference type="Proteomes" id="UP000027135"/>
    </source>
</evidence>
<reference evidence="4 5" key="1">
    <citation type="journal article" date="2014" name="Nat. Commun.">
        <title>Molecular traces of alternative social organization in a termite genome.</title>
        <authorList>
            <person name="Terrapon N."/>
            <person name="Li C."/>
            <person name="Robertson H.M."/>
            <person name="Ji L."/>
            <person name="Meng X."/>
            <person name="Booth W."/>
            <person name="Chen Z."/>
            <person name="Childers C.P."/>
            <person name="Glastad K.M."/>
            <person name="Gokhale K."/>
            <person name="Gowin J."/>
            <person name="Gronenberg W."/>
            <person name="Hermansen R.A."/>
            <person name="Hu H."/>
            <person name="Hunt B.G."/>
            <person name="Huylmans A.K."/>
            <person name="Khalil S.M."/>
            <person name="Mitchell R.D."/>
            <person name="Munoz-Torres M.C."/>
            <person name="Mustard J.A."/>
            <person name="Pan H."/>
            <person name="Reese J.T."/>
            <person name="Scharf M.E."/>
            <person name="Sun F."/>
            <person name="Vogel H."/>
            <person name="Xiao J."/>
            <person name="Yang W."/>
            <person name="Yang Z."/>
            <person name="Yang Z."/>
            <person name="Zhou J."/>
            <person name="Zhu J."/>
            <person name="Brent C.S."/>
            <person name="Elsik C.G."/>
            <person name="Goodisman M.A."/>
            <person name="Liberles D.A."/>
            <person name="Roe R.M."/>
            <person name="Vargo E.L."/>
            <person name="Vilcinskas A."/>
            <person name="Wang J."/>
            <person name="Bornberg-Bauer E."/>
            <person name="Korb J."/>
            <person name="Zhang G."/>
            <person name="Liebig J."/>
        </authorList>
    </citation>
    <scope>NUCLEOTIDE SEQUENCE [LARGE SCALE GENOMIC DNA]</scope>
    <source>
        <tissue evidence="4">Whole organism</tissue>
    </source>
</reference>
<accession>A0A067QV24</accession>
<dbReference type="PROSITE" id="PS50297">
    <property type="entry name" value="ANK_REP_REGION"/>
    <property type="match status" value="1"/>
</dbReference>
<dbReference type="Gene3D" id="1.25.40.20">
    <property type="entry name" value="Ankyrin repeat-containing domain"/>
    <property type="match status" value="1"/>
</dbReference>
<dbReference type="InterPro" id="IPR051637">
    <property type="entry name" value="Ank_repeat_dom-contain_49"/>
</dbReference>
<feature type="repeat" description="ANK" evidence="3">
    <location>
        <begin position="50"/>
        <end position="82"/>
    </location>
</feature>
<organism evidence="4 5">
    <name type="scientific">Zootermopsis nevadensis</name>
    <name type="common">Dampwood termite</name>
    <dbReference type="NCBI Taxonomy" id="136037"/>
    <lineage>
        <taxon>Eukaryota</taxon>
        <taxon>Metazoa</taxon>
        <taxon>Ecdysozoa</taxon>
        <taxon>Arthropoda</taxon>
        <taxon>Hexapoda</taxon>
        <taxon>Insecta</taxon>
        <taxon>Pterygota</taxon>
        <taxon>Neoptera</taxon>
        <taxon>Polyneoptera</taxon>
        <taxon>Dictyoptera</taxon>
        <taxon>Blattodea</taxon>
        <taxon>Blattoidea</taxon>
        <taxon>Termitoidae</taxon>
        <taxon>Termopsidae</taxon>
        <taxon>Zootermopsis</taxon>
    </lineage>
</organism>